<reference evidence="2 3" key="1">
    <citation type="submission" date="2016-05" db="EMBL/GenBank/DDBJ databases">
        <title>Comparative genomics of biotechnologically important yeasts.</title>
        <authorList>
            <consortium name="DOE Joint Genome Institute"/>
            <person name="Riley R."/>
            <person name="Haridas S."/>
            <person name="Wolfe K.H."/>
            <person name="Lopes M.R."/>
            <person name="Hittinger C.T."/>
            <person name="Goker M."/>
            <person name="Salamov A."/>
            <person name="Wisecaver J."/>
            <person name="Long T.M."/>
            <person name="Aerts A.L."/>
            <person name="Barry K."/>
            <person name="Choi C."/>
            <person name="Clum A."/>
            <person name="Coughlan A.Y."/>
            <person name="Deshpande S."/>
            <person name="Douglass A.P."/>
            <person name="Hanson S.J."/>
            <person name="Klenk H.-P."/>
            <person name="LaButti K."/>
            <person name="Lapidus A."/>
            <person name="Lindquist E."/>
            <person name="Lipzen A."/>
            <person name="Meier-kolthoff J.P."/>
            <person name="Ohm R.A."/>
            <person name="Otillar R.P."/>
            <person name="Pangilinan J."/>
            <person name="Peng Y."/>
            <person name="Rokas A."/>
            <person name="Rosa C.A."/>
            <person name="Scheuner C."/>
            <person name="Sibirny A.A."/>
            <person name="Slot J.C."/>
            <person name="Stielow J.B."/>
            <person name="Sun H."/>
            <person name="Kurtzman C.P."/>
            <person name="Blackwell M."/>
            <person name="Grigoriev I.V."/>
            <person name="Jeffries T.W."/>
        </authorList>
    </citation>
    <scope>NUCLEOTIDE SEQUENCE [LARGE SCALE GENOMIC DNA]</scope>
    <source>
        <strain evidence="2 3">NRRL YB-4993</strain>
    </source>
</reference>
<keyword evidence="1" id="KW-0812">Transmembrane</keyword>
<evidence type="ECO:0000256" key="1">
    <source>
        <dbReference type="SAM" id="Phobius"/>
    </source>
</evidence>
<dbReference type="RefSeq" id="XP_018711870.1">
    <property type="nucleotide sequence ID" value="XM_018854774.1"/>
</dbReference>
<dbReference type="GeneID" id="30027750"/>
<gene>
    <name evidence="2" type="ORF">METBIDRAFT_181877</name>
</gene>
<organism evidence="2 3">
    <name type="scientific">Metschnikowia bicuspidata var. bicuspidata NRRL YB-4993</name>
    <dbReference type="NCBI Taxonomy" id="869754"/>
    <lineage>
        <taxon>Eukaryota</taxon>
        <taxon>Fungi</taxon>
        <taxon>Dikarya</taxon>
        <taxon>Ascomycota</taxon>
        <taxon>Saccharomycotina</taxon>
        <taxon>Pichiomycetes</taxon>
        <taxon>Metschnikowiaceae</taxon>
        <taxon>Metschnikowia</taxon>
    </lineage>
</organism>
<feature type="transmembrane region" description="Helical" evidence="1">
    <location>
        <begin position="63"/>
        <end position="92"/>
    </location>
</feature>
<accession>A0A1A0HBJ7</accession>
<comment type="caution">
    <text evidence="2">The sequence shown here is derived from an EMBL/GenBank/DDBJ whole genome shotgun (WGS) entry which is preliminary data.</text>
</comment>
<evidence type="ECO:0000313" key="2">
    <source>
        <dbReference type="EMBL" id="OBA21360.1"/>
    </source>
</evidence>
<name>A0A1A0HBJ7_9ASCO</name>
<proteinExistence type="predicted"/>
<keyword evidence="3" id="KW-1185">Reference proteome</keyword>
<sequence>MIIYCAPTYYCSMIIHSIREHTSYKKYLLYRRHLQFEKLCSADIKYRTDHVFLDRVLRADSSILTIHCVVISSFILLMCFTLILCFTLIIYLEFITRSATHYTSFVDNTIRTANIRAPPIYGHW</sequence>
<protein>
    <submittedName>
        <fullName evidence="2">Uncharacterized protein</fullName>
    </submittedName>
</protein>
<keyword evidence="1" id="KW-1133">Transmembrane helix</keyword>
<dbReference type="Proteomes" id="UP000092555">
    <property type="component" value="Unassembled WGS sequence"/>
</dbReference>
<dbReference type="EMBL" id="LXTC01000003">
    <property type="protein sequence ID" value="OBA21360.1"/>
    <property type="molecule type" value="Genomic_DNA"/>
</dbReference>
<evidence type="ECO:0000313" key="3">
    <source>
        <dbReference type="Proteomes" id="UP000092555"/>
    </source>
</evidence>
<dbReference type="AlphaFoldDB" id="A0A1A0HBJ7"/>
<keyword evidence="1" id="KW-0472">Membrane</keyword>